<dbReference type="Proteomes" id="UP000233551">
    <property type="component" value="Unassembled WGS sequence"/>
</dbReference>
<evidence type="ECO:0000313" key="1">
    <source>
        <dbReference type="EMBL" id="PKI18389.1"/>
    </source>
</evidence>
<dbReference type="AlphaFoldDB" id="A0A2I0HF18"/>
<name>A0A2I0HF18_PUNGR</name>
<dbReference type="EMBL" id="PGOL01038614">
    <property type="protein sequence ID" value="PKI18389.1"/>
    <property type="molecule type" value="Genomic_DNA"/>
</dbReference>
<proteinExistence type="predicted"/>
<gene>
    <name evidence="1" type="ORF">CRG98_049337</name>
</gene>
<keyword evidence="2" id="KW-1185">Reference proteome</keyword>
<protein>
    <submittedName>
        <fullName evidence="1">Uncharacterized protein</fullName>
    </submittedName>
</protein>
<reference evidence="1 2" key="1">
    <citation type="submission" date="2017-11" db="EMBL/GenBank/DDBJ databases">
        <title>De-novo sequencing of pomegranate (Punica granatum L.) genome.</title>
        <authorList>
            <person name="Akparov Z."/>
            <person name="Amiraslanov A."/>
            <person name="Hajiyeva S."/>
            <person name="Abbasov M."/>
            <person name="Kaur K."/>
            <person name="Hamwieh A."/>
            <person name="Solovyev V."/>
            <person name="Salamov A."/>
            <person name="Braich B."/>
            <person name="Kosarev P."/>
            <person name="Mahmoud A."/>
            <person name="Hajiyev E."/>
            <person name="Babayeva S."/>
            <person name="Izzatullayeva V."/>
            <person name="Mammadov A."/>
            <person name="Mammadov A."/>
            <person name="Sharifova S."/>
            <person name="Ojaghi J."/>
            <person name="Eynullazada K."/>
            <person name="Bayramov B."/>
            <person name="Abdulazimova A."/>
            <person name="Shahmuradov I."/>
        </authorList>
    </citation>
    <scope>NUCLEOTIDE SEQUENCE [LARGE SCALE GENOMIC DNA]</scope>
    <source>
        <strain evidence="2">cv. AG2017</strain>
        <tissue evidence="1">Leaf</tissue>
    </source>
</reference>
<feature type="non-terminal residue" evidence="1">
    <location>
        <position position="1"/>
    </location>
</feature>
<sequence>TAVLCALRPGQNSQHREWILGELMESVPFEADEQVLTSAGRTEPHTPW</sequence>
<evidence type="ECO:0000313" key="2">
    <source>
        <dbReference type="Proteomes" id="UP000233551"/>
    </source>
</evidence>
<comment type="caution">
    <text evidence="1">The sequence shown here is derived from an EMBL/GenBank/DDBJ whole genome shotgun (WGS) entry which is preliminary data.</text>
</comment>
<organism evidence="1 2">
    <name type="scientific">Punica granatum</name>
    <name type="common">Pomegranate</name>
    <dbReference type="NCBI Taxonomy" id="22663"/>
    <lineage>
        <taxon>Eukaryota</taxon>
        <taxon>Viridiplantae</taxon>
        <taxon>Streptophyta</taxon>
        <taxon>Embryophyta</taxon>
        <taxon>Tracheophyta</taxon>
        <taxon>Spermatophyta</taxon>
        <taxon>Magnoliopsida</taxon>
        <taxon>eudicotyledons</taxon>
        <taxon>Gunneridae</taxon>
        <taxon>Pentapetalae</taxon>
        <taxon>rosids</taxon>
        <taxon>malvids</taxon>
        <taxon>Myrtales</taxon>
        <taxon>Lythraceae</taxon>
        <taxon>Punica</taxon>
    </lineage>
</organism>
<accession>A0A2I0HF18</accession>